<organism evidence="3 4">
    <name type="scientific">Mycolicibacter heraklionensis</name>
    <dbReference type="NCBI Taxonomy" id="512402"/>
    <lineage>
        <taxon>Bacteria</taxon>
        <taxon>Bacillati</taxon>
        <taxon>Actinomycetota</taxon>
        <taxon>Actinomycetes</taxon>
        <taxon>Mycobacteriales</taxon>
        <taxon>Mycobacteriaceae</taxon>
        <taxon>Mycolicibacter</taxon>
    </lineage>
</organism>
<keyword evidence="2" id="KW-0472">Membrane</keyword>
<evidence type="ECO:0000256" key="2">
    <source>
        <dbReference type="SAM" id="Phobius"/>
    </source>
</evidence>
<feature type="region of interest" description="Disordered" evidence="1">
    <location>
        <begin position="139"/>
        <end position="158"/>
    </location>
</feature>
<feature type="transmembrane region" description="Helical" evidence="2">
    <location>
        <begin position="33"/>
        <end position="52"/>
    </location>
</feature>
<feature type="compositionally biased region" description="Basic and acidic residues" evidence="1">
    <location>
        <begin position="139"/>
        <end position="148"/>
    </location>
</feature>
<feature type="compositionally biased region" description="Low complexity" evidence="1">
    <location>
        <begin position="181"/>
        <end position="198"/>
    </location>
</feature>
<keyword evidence="2" id="KW-0812">Transmembrane</keyword>
<dbReference type="KEGG" id="mher:K3U94_13190"/>
<dbReference type="RefSeq" id="WP_082133961.1">
    <property type="nucleotide sequence ID" value="NZ_CP080997.1"/>
</dbReference>
<proteinExistence type="predicted"/>
<evidence type="ECO:0000313" key="4">
    <source>
        <dbReference type="Proteomes" id="UP000825008"/>
    </source>
</evidence>
<dbReference type="EMBL" id="CP080997">
    <property type="protein sequence ID" value="QZA06024.1"/>
    <property type="molecule type" value="Genomic_DNA"/>
</dbReference>
<feature type="transmembrane region" description="Helical" evidence="2">
    <location>
        <begin position="114"/>
        <end position="132"/>
    </location>
</feature>
<dbReference type="AlphaFoldDB" id="A0A9X7WEJ1"/>
<dbReference type="OrthoDB" id="4375786at2"/>
<name>A0A9X7WEJ1_9MYCO</name>
<dbReference type="Proteomes" id="UP000825008">
    <property type="component" value="Chromosome"/>
</dbReference>
<protein>
    <submittedName>
        <fullName evidence="3">B-4DMT family transporter</fullName>
    </submittedName>
</protein>
<sequence>MSKWFLRGLVFAALMVVIRLIQGVLINAFEAQAGLISLVLMILFAIGVFIWGRSDGREDAKAHADPDRRDDLAMTWLGAGLVAGLLSGFVSWVIGQFDKALYISSFFNELTSFAAFTALLVFVVAVAGVALGRRAVDKEYEKHPERRPVPAAAEESQPATDVFATVGAPVVAAEETGAVQTEAAAPAADATLAGPSAGFTTEEFPADADATTEIPVIEDNGGTEVQSEDSAPDDSAK</sequence>
<reference evidence="3" key="1">
    <citation type="submission" date="2021-08" db="EMBL/GenBank/DDBJ databases">
        <title>Whole genome sequencing of non-tuberculosis mycobacteria type-strains.</title>
        <authorList>
            <person name="Igarashi Y."/>
            <person name="Osugi A."/>
            <person name="Mitarai S."/>
        </authorList>
    </citation>
    <scope>NUCLEOTIDE SEQUENCE</scope>
    <source>
        <strain evidence="3">JCM 30995</strain>
    </source>
</reference>
<evidence type="ECO:0000313" key="3">
    <source>
        <dbReference type="EMBL" id="QZA06024.1"/>
    </source>
</evidence>
<feature type="transmembrane region" description="Helical" evidence="2">
    <location>
        <begin position="73"/>
        <end position="94"/>
    </location>
</feature>
<feature type="compositionally biased region" description="Acidic residues" evidence="1">
    <location>
        <begin position="226"/>
        <end position="237"/>
    </location>
</feature>
<accession>A0A9X7WEJ1</accession>
<feature type="region of interest" description="Disordered" evidence="1">
    <location>
        <begin position="181"/>
        <end position="237"/>
    </location>
</feature>
<evidence type="ECO:0000256" key="1">
    <source>
        <dbReference type="SAM" id="MobiDB-lite"/>
    </source>
</evidence>
<dbReference type="NCBIfam" id="NF037996">
    <property type="entry name" value="B-4DMT"/>
    <property type="match status" value="1"/>
</dbReference>
<keyword evidence="2" id="KW-1133">Transmembrane helix</keyword>
<gene>
    <name evidence="3" type="ORF">K3U94_13190</name>
</gene>
<dbReference type="InterPro" id="IPR047958">
    <property type="entry name" value="B-4DMT-like"/>
</dbReference>